<proteinExistence type="predicted"/>
<accession>A0A2R8C007</accession>
<evidence type="ECO:0000313" key="1">
    <source>
        <dbReference type="EMBL" id="SPJ25720.1"/>
    </source>
</evidence>
<dbReference type="RefSeq" id="WP_108895455.1">
    <property type="nucleotide sequence ID" value="NZ_ONZF01000011.1"/>
</dbReference>
<dbReference type="Proteomes" id="UP000244912">
    <property type="component" value="Unassembled WGS sequence"/>
</dbReference>
<name>A0A2R8C007_9RHOB</name>
<dbReference type="AlphaFoldDB" id="A0A2R8C007"/>
<keyword evidence="2" id="KW-1185">Reference proteome</keyword>
<organism evidence="1 2">
    <name type="scientific">Palleronia abyssalis</name>
    <dbReference type="NCBI Taxonomy" id="1501240"/>
    <lineage>
        <taxon>Bacteria</taxon>
        <taxon>Pseudomonadati</taxon>
        <taxon>Pseudomonadota</taxon>
        <taxon>Alphaproteobacteria</taxon>
        <taxon>Rhodobacterales</taxon>
        <taxon>Roseobacteraceae</taxon>
        <taxon>Palleronia</taxon>
    </lineage>
</organism>
<evidence type="ECO:0000313" key="2">
    <source>
        <dbReference type="Proteomes" id="UP000244912"/>
    </source>
</evidence>
<reference evidence="1 2" key="1">
    <citation type="submission" date="2018-03" db="EMBL/GenBank/DDBJ databases">
        <authorList>
            <person name="Keele B.F."/>
        </authorList>
    </citation>
    <scope>NUCLEOTIDE SEQUENCE [LARGE SCALE GENOMIC DNA]</scope>
    <source>
        <strain evidence="1 2">CECT 8504</strain>
    </source>
</reference>
<protein>
    <submittedName>
        <fullName evidence="1">Uncharacterized protein</fullName>
    </submittedName>
</protein>
<dbReference type="EMBL" id="ONZF01000011">
    <property type="protein sequence ID" value="SPJ25720.1"/>
    <property type="molecule type" value="Genomic_DNA"/>
</dbReference>
<sequence>MLDDAQETWHPGSFTKNFGWGSERNGLSALHRAICVGFGSDRHDVPRNVFRERLERAGINFFIPANFFLYNVNANGSGKAEDRIAFDELVFQATAFEHSLDFDRLALLAFNLSLVGSWHGSKSWQRRPALWSNRYIVERLRHAHRWDVSKVDADDIQAFLEGDARYRGRTTRKHSTNLAYLYRLGGLHDVVSSRIERWWMNATFLAADRFSRAGIARRVTLPSLHEAFAEFGFLDLTGGPSVEKRYALERALEVFVSVHGAGRFAASENALSTGRTNDPRPFGIVDKKLPRAPKALPPGVDASFDVLDASFSHLDYDAMQCFEPDAFVRDASLRALSRLRDLQIAPTMTSDEITALTRD</sequence>
<gene>
    <name evidence="1" type="ORF">PAA8504_03571</name>
</gene>
<dbReference type="OrthoDB" id="9788621at2"/>